<keyword evidence="2" id="KW-1185">Reference proteome</keyword>
<dbReference type="EMBL" id="ML992508">
    <property type="protein sequence ID" value="KAF2222238.1"/>
    <property type="molecule type" value="Genomic_DNA"/>
</dbReference>
<dbReference type="Gene3D" id="3.40.605.10">
    <property type="entry name" value="Aldehyde Dehydrogenase, Chain A, domain 1"/>
    <property type="match status" value="1"/>
</dbReference>
<name>A0A6A6G9I1_9PEZI</name>
<sequence length="69" mass="7354">MATPVAPVAPSTGFGGIAVKPPGKIETRLFINDEFKDASDGKTFKVINPANLDVTAQGEYVRKQDLFSS</sequence>
<dbReference type="GO" id="GO:0016491">
    <property type="term" value="F:oxidoreductase activity"/>
    <property type="evidence" value="ECO:0007669"/>
    <property type="project" value="InterPro"/>
</dbReference>
<evidence type="ECO:0000313" key="1">
    <source>
        <dbReference type="EMBL" id="KAF2222238.1"/>
    </source>
</evidence>
<protein>
    <submittedName>
        <fullName evidence="1">Uncharacterized protein</fullName>
    </submittedName>
</protein>
<accession>A0A6A6G9I1</accession>
<gene>
    <name evidence="1" type="ORF">BDZ85DRAFT_282317</name>
</gene>
<reference evidence="2" key="1">
    <citation type="journal article" date="2020" name="Stud. Mycol.">
        <title>101 Dothideomycetes genomes: A test case for predicting lifestyles and emergence of pathogens.</title>
        <authorList>
            <person name="Haridas S."/>
            <person name="Albert R."/>
            <person name="Binder M."/>
            <person name="Bloem J."/>
            <person name="LaButti K."/>
            <person name="Salamov A."/>
            <person name="Andreopoulos B."/>
            <person name="Baker S."/>
            <person name="Barry K."/>
            <person name="Bills G."/>
            <person name="Bluhm B."/>
            <person name="Cannon C."/>
            <person name="Castanera R."/>
            <person name="Culley D."/>
            <person name="Daum C."/>
            <person name="Ezra D."/>
            <person name="Gonzalez J."/>
            <person name="Henrissat B."/>
            <person name="Kuo A."/>
            <person name="Liang C."/>
            <person name="Lipzen A."/>
            <person name="Lutzoni F."/>
            <person name="Magnuson J."/>
            <person name="Mondo S."/>
            <person name="Nolan M."/>
            <person name="Ohm R."/>
            <person name="Pangilinan J."/>
            <person name="Park H.-J."/>
            <person name="Ramirez L."/>
            <person name="Alfaro M."/>
            <person name="Sun H."/>
            <person name="Tritt A."/>
            <person name="Yoshinaga Y."/>
            <person name="Zwiers L.-H."/>
            <person name="Turgeon B."/>
            <person name="Goodwin S."/>
            <person name="Spatafora J."/>
            <person name="Crous P."/>
            <person name="Grigoriev I."/>
        </authorList>
    </citation>
    <scope>NUCLEOTIDE SEQUENCE [LARGE SCALE GENOMIC DNA]</scope>
    <source>
        <strain evidence="2">CECT 20119</strain>
    </source>
</reference>
<proteinExistence type="predicted"/>
<organism evidence="1 2">
    <name type="scientific">Elsinoe ampelina</name>
    <dbReference type="NCBI Taxonomy" id="302913"/>
    <lineage>
        <taxon>Eukaryota</taxon>
        <taxon>Fungi</taxon>
        <taxon>Dikarya</taxon>
        <taxon>Ascomycota</taxon>
        <taxon>Pezizomycotina</taxon>
        <taxon>Dothideomycetes</taxon>
        <taxon>Dothideomycetidae</taxon>
        <taxon>Myriangiales</taxon>
        <taxon>Elsinoaceae</taxon>
        <taxon>Elsinoe</taxon>
    </lineage>
</organism>
<dbReference type="OrthoDB" id="310895at2759"/>
<dbReference type="AlphaFoldDB" id="A0A6A6G9I1"/>
<evidence type="ECO:0000313" key="2">
    <source>
        <dbReference type="Proteomes" id="UP000799538"/>
    </source>
</evidence>
<dbReference type="InterPro" id="IPR016162">
    <property type="entry name" value="Ald_DH_N"/>
</dbReference>
<dbReference type="Proteomes" id="UP000799538">
    <property type="component" value="Unassembled WGS sequence"/>
</dbReference>